<evidence type="ECO:0000259" key="2">
    <source>
        <dbReference type="Pfam" id="PF22570"/>
    </source>
</evidence>
<keyword evidence="1" id="KW-0812">Transmembrane</keyword>
<dbReference type="InterPro" id="IPR054331">
    <property type="entry name" value="LiaF_TM"/>
</dbReference>
<gene>
    <name evidence="3" type="ORF">BBD42_16000</name>
</gene>
<organism evidence="3">
    <name type="scientific">Paenibacillus sp. BIHB 4019</name>
    <dbReference type="NCBI Taxonomy" id="1870819"/>
    <lineage>
        <taxon>Bacteria</taxon>
        <taxon>Bacillati</taxon>
        <taxon>Bacillota</taxon>
        <taxon>Bacilli</taxon>
        <taxon>Bacillales</taxon>
        <taxon>Paenibacillaceae</taxon>
        <taxon>Paenibacillus</taxon>
    </lineage>
</organism>
<feature type="domain" description="LiaF transmembrane" evidence="2">
    <location>
        <begin position="6"/>
        <end position="94"/>
    </location>
</feature>
<dbReference type="EMBL" id="CP016808">
    <property type="protein sequence ID" value="ANY67803.1"/>
    <property type="molecule type" value="Genomic_DNA"/>
</dbReference>
<dbReference type="Pfam" id="PF22570">
    <property type="entry name" value="LiaF-TM"/>
    <property type="match status" value="1"/>
</dbReference>
<keyword evidence="1" id="KW-0472">Membrane</keyword>
<proteinExistence type="predicted"/>
<dbReference type="AlphaFoldDB" id="A0A1B2DJC3"/>
<evidence type="ECO:0000313" key="3">
    <source>
        <dbReference type="EMBL" id="ANY67803.1"/>
    </source>
</evidence>
<dbReference type="RefSeq" id="WP_056040985.1">
    <property type="nucleotide sequence ID" value="NZ_CP016808.1"/>
</dbReference>
<protein>
    <recommendedName>
        <fullName evidence="2">LiaF transmembrane domain-containing protein</fullName>
    </recommendedName>
</protein>
<name>A0A1B2DJC3_9BACL</name>
<keyword evidence="1" id="KW-1133">Transmembrane helix</keyword>
<feature type="transmembrane region" description="Helical" evidence="1">
    <location>
        <begin position="53"/>
        <end position="86"/>
    </location>
</feature>
<reference evidence="3" key="1">
    <citation type="submission" date="2016-08" db="EMBL/GenBank/DDBJ databases">
        <title>Complete Genome Seqeunce of Paenibacillus sp. BIHB 4019 from tea rhizoplane.</title>
        <authorList>
            <person name="Thakur R."/>
            <person name="Swarnkar M.K."/>
            <person name="Gulati A."/>
        </authorList>
    </citation>
    <scope>NUCLEOTIDE SEQUENCE [LARGE SCALE GENOMIC DNA]</scope>
    <source>
        <strain evidence="3">BIHB4019</strain>
    </source>
</reference>
<sequence length="98" mass="10363">MANQKLLGVILAIVGSFIVLKFLGVHLGGLIGFLFPFILIGLGVLGWSNNKKWIGGILITIGALGVFSKFSGLILLVLAVGLVVYGVSLLKKSSYRGY</sequence>
<feature type="transmembrane region" description="Helical" evidence="1">
    <location>
        <begin position="30"/>
        <end position="47"/>
    </location>
</feature>
<evidence type="ECO:0000256" key="1">
    <source>
        <dbReference type="SAM" id="Phobius"/>
    </source>
</evidence>
<feature type="transmembrane region" description="Helical" evidence="1">
    <location>
        <begin position="6"/>
        <end position="23"/>
    </location>
</feature>
<accession>A0A1B2DJC3</accession>